<feature type="compositionally biased region" description="Basic and acidic residues" evidence="1">
    <location>
        <begin position="12"/>
        <end position="30"/>
    </location>
</feature>
<name>A0ABQ7EBP2_BRACR</name>
<comment type="caution">
    <text evidence="2">The sequence shown here is derived from an EMBL/GenBank/DDBJ whole genome shotgun (WGS) entry which is preliminary data.</text>
</comment>
<gene>
    <name evidence="2" type="ORF">DY000_02020625</name>
</gene>
<accession>A0ABQ7EBP2</accession>
<organism evidence="2 3">
    <name type="scientific">Brassica cretica</name>
    <name type="common">Mustard</name>
    <dbReference type="NCBI Taxonomy" id="69181"/>
    <lineage>
        <taxon>Eukaryota</taxon>
        <taxon>Viridiplantae</taxon>
        <taxon>Streptophyta</taxon>
        <taxon>Embryophyta</taxon>
        <taxon>Tracheophyta</taxon>
        <taxon>Spermatophyta</taxon>
        <taxon>Magnoliopsida</taxon>
        <taxon>eudicotyledons</taxon>
        <taxon>Gunneridae</taxon>
        <taxon>Pentapetalae</taxon>
        <taxon>rosids</taxon>
        <taxon>malvids</taxon>
        <taxon>Brassicales</taxon>
        <taxon>Brassicaceae</taxon>
        <taxon>Brassiceae</taxon>
        <taxon>Brassica</taxon>
    </lineage>
</organism>
<keyword evidence="3" id="KW-1185">Reference proteome</keyword>
<feature type="compositionally biased region" description="Polar residues" evidence="1">
    <location>
        <begin position="101"/>
        <end position="116"/>
    </location>
</feature>
<feature type="compositionally biased region" description="Low complexity" evidence="1">
    <location>
        <begin position="31"/>
        <end position="47"/>
    </location>
</feature>
<dbReference type="EMBL" id="QGKV02000299">
    <property type="protein sequence ID" value="KAF3593785.1"/>
    <property type="molecule type" value="Genomic_DNA"/>
</dbReference>
<sequence>MDPNQTIGKTPSRVDKVDPIGSHSRTETLRTGRTGTDGTTGTAQTQRIPPIGTSNQDRPSSHDRSSPPDRTLIPDQTSIPDRTGARVWNRPGERQAAGDQTRPQSARPISSTPLTQTREEVTELRGMVSSLIDETRCQKAAYRTIANRLDQAERTQRSRALDLGATWERTRNDLRSGHAPAKLKLQRAGRNRYRATRSTKHSDSITKQIYKKT</sequence>
<dbReference type="Proteomes" id="UP000266723">
    <property type="component" value="Unassembled WGS sequence"/>
</dbReference>
<feature type="region of interest" description="Disordered" evidence="1">
    <location>
        <begin position="1"/>
        <end position="116"/>
    </location>
</feature>
<feature type="region of interest" description="Disordered" evidence="1">
    <location>
        <begin position="183"/>
        <end position="213"/>
    </location>
</feature>
<reference evidence="2 3" key="1">
    <citation type="journal article" date="2020" name="BMC Genomics">
        <title>Intraspecific diversification of the crop wild relative Brassica cretica Lam. using demographic model selection.</title>
        <authorList>
            <person name="Kioukis A."/>
            <person name="Michalopoulou V.A."/>
            <person name="Briers L."/>
            <person name="Pirintsos S."/>
            <person name="Studholme D.J."/>
            <person name="Pavlidis P."/>
            <person name="Sarris P.F."/>
        </authorList>
    </citation>
    <scope>NUCLEOTIDE SEQUENCE [LARGE SCALE GENOMIC DNA]</scope>
    <source>
        <strain evidence="3">cv. PFS-1207/04</strain>
    </source>
</reference>
<evidence type="ECO:0000313" key="2">
    <source>
        <dbReference type="EMBL" id="KAF3593785.1"/>
    </source>
</evidence>
<feature type="compositionally biased region" description="Basic residues" evidence="1">
    <location>
        <begin position="184"/>
        <end position="199"/>
    </location>
</feature>
<protein>
    <submittedName>
        <fullName evidence="2">Uncharacterized protein</fullName>
    </submittedName>
</protein>
<evidence type="ECO:0000313" key="3">
    <source>
        <dbReference type="Proteomes" id="UP000266723"/>
    </source>
</evidence>
<evidence type="ECO:0000256" key="1">
    <source>
        <dbReference type="SAM" id="MobiDB-lite"/>
    </source>
</evidence>
<proteinExistence type="predicted"/>